<dbReference type="Proteomes" id="UP000229600">
    <property type="component" value="Unassembled WGS sequence"/>
</dbReference>
<name>A0A2H0N580_9BACT</name>
<comment type="caution">
    <text evidence="1">The sequence shown here is derived from an EMBL/GenBank/DDBJ whole genome shotgun (WGS) entry which is preliminary data.</text>
</comment>
<dbReference type="AlphaFoldDB" id="A0A2H0N580"/>
<reference evidence="1 2" key="1">
    <citation type="submission" date="2017-09" db="EMBL/GenBank/DDBJ databases">
        <title>Depth-based differentiation of microbial function through sediment-hosted aquifers and enrichment of novel symbionts in the deep terrestrial subsurface.</title>
        <authorList>
            <person name="Probst A.J."/>
            <person name="Ladd B."/>
            <person name="Jarett J.K."/>
            <person name="Geller-Mcgrath D.E."/>
            <person name="Sieber C.M."/>
            <person name="Emerson J.B."/>
            <person name="Anantharaman K."/>
            <person name="Thomas B.C."/>
            <person name="Malmstrom R."/>
            <person name="Stieglmeier M."/>
            <person name="Klingl A."/>
            <person name="Woyke T."/>
            <person name="Ryan C.M."/>
            <person name="Banfield J.F."/>
        </authorList>
    </citation>
    <scope>NUCLEOTIDE SEQUENCE [LARGE SCALE GENOMIC DNA]</scope>
    <source>
        <strain evidence="1">CG11_big_fil_rev_8_21_14_0_20_39_34</strain>
    </source>
</reference>
<protein>
    <recommendedName>
        <fullName evidence="3">Methyltransferase type 11 domain-containing protein</fullName>
    </recommendedName>
</protein>
<evidence type="ECO:0000313" key="2">
    <source>
        <dbReference type="Proteomes" id="UP000229600"/>
    </source>
</evidence>
<proteinExistence type="predicted"/>
<gene>
    <name evidence="1" type="ORF">COV59_02655</name>
</gene>
<evidence type="ECO:0008006" key="3">
    <source>
        <dbReference type="Google" id="ProtNLM"/>
    </source>
</evidence>
<dbReference type="EMBL" id="PCWN01000007">
    <property type="protein sequence ID" value="PIR04060.1"/>
    <property type="molecule type" value="Genomic_DNA"/>
</dbReference>
<accession>A0A2H0N580</accession>
<evidence type="ECO:0000313" key="1">
    <source>
        <dbReference type="EMBL" id="PIR04060.1"/>
    </source>
</evidence>
<sequence>MRERHEHKPLDLKKLDGQRESTTFKDGFPSVEEFFELVKKRFSDDYSQGRVLKNSFGEMVAAEFTADEGDVIWVCVEVSENHGEYEETSARYEIQAHMSEGGIETLGVFSVADSKLNQFISLDRMAKSITGRMPTSYAREFKLPMKEIFPKTGDTLVVGDPYQNCDFENVTILDYEYVDEVHPPFLDFALDALKNGTVDEEKLKNDLKYWYAEFHRGNQMAVNMRYGIYKAAGVHATADPVMLFVEQMREYQINFVLENLKKLADTGSLEVEGAQLEKQIKDSRQFMALVLDGTWDVRAFKQFLSRELTDVEEKELSDFFDMESHYSSELREHLEQKWKQGWYEYFERARKAIQQEVSEKGSETESGTDIFFRAIGGEFDGLVVPMNSTRTNLDEYSEEERIQICDTLRNHLDQMKGLVDQLPGIASSERRKLLEGKLMNLFYNVNYLGLEDSLIDEHIEDNRFNPVGSNYNKRVIDYIRMVFSELESTRNYFQTHLRQLLSEKQRVDDLMGEATLSDDTMHQYLASFDYAFRKEKFQKRAKKAHVLHGFFPESVPPVDKKFDRIVALYSTSTHVWDHYSTPEEFYSNLLRSIEYLKDGGKYILGPINWKLHRMRERDNWDGEGQFSGEALMEALCRLRDEGLINFSFIKDERNGSSGESDSFRQSDSASCLIIEKR</sequence>
<organism evidence="1 2">
    <name type="scientific">Candidatus Magasanikbacteria bacterium CG11_big_fil_rev_8_21_14_0_20_39_34</name>
    <dbReference type="NCBI Taxonomy" id="1974653"/>
    <lineage>
        <taxon>Bacteria</taxon>
        <taxon>Candidatus Magasanikiibacteriota</taxon>
    </lineage>
</organism>